<name>A0A6M3KHF5_9ZZZZ</name>
<gene>
    <name evidence="1" type="ORF">MM415A00602_0008</name>
</gene>
<sequence>MTAVMMKNNLGSADATRKWSPNIWGGCPIEAIRNGRINGVVFEDDFTKGGLILSPTTTAALGGIPYSGFGDAGSTHTYSDELGGGITLTSDGTDNDATQLYSLTHVFQAGLTKGQLWFEARIKPSNITSTGIGWFCGLADSTAKTSAVVLTDTASALADLNLLGFHSLDTDTGDVKSCYKANGVTAVDLETVADAAAAATYLKVGFKKNQQGLMTFFINNLAQAATYQVLNDLGTAFPGDVTLAPCLSMAVGALTGSQTVIMSQWRCVQVF</sequence>
<dbReference type="EMBL" id="MT142445">
    <property type="protein sequence ID" value="QJA81054.1"/>
    <property type="molecule type" value="Genomic_DNA"/>
</dbReference>
<protein>
    <submittedName>
        <fullName evidence="1">Uncharacterized protein</fullName>
    </submittedName>
</protein>
<organism evidence="1">
    <name type="scientific">viral metagenome</name>
    <dbReference type="NCBI Taxonomy" id="1070528"/>
    <lineage>
        <taxon>unclassified sequences</taxon>
        <taxon>metagenomes</taxon>
        <taxon>organismal metagenomes</taxon>
    </lineage>
</organism>
<proteinExistence type="predicted"/>
<dbReference type="AlphaFoldDB" id="A0A6M3KHF5"/>
<evidence type="ECO:0000313" key="1">
    <source>
        <dbReference type="EMBL" id="QJA81054.1"/>
    </source>
</evidence>
<accession>A0A6M3KHF5</accession>
<reference evidence="1" key="1">
    <citation type="submission" date="2020-03" db="EMBL/GenBank/DDBJ databases">
        <title>The deep terrestrial virosphere.</title>
        <authorList>
            <person name="Holmfeldt K."/>
            <person name="Nilsson E."/>
            <person name="Simone D."/>
            <person name="Lopez-Fernandez M."/>
            <person name="Wu X."/>
            <person name="de Brujin I."/>
            <person name="Lundin D."/>
            <person name="Andersson A."/>
            <person name="Bertilsson S."/>
            <person name="Dopson M."/>
        </authorList>
    </citation>
    <scope>NUCLEOTIDE SEQUENCE</scope>
    <source>
        <strain evidence="1">MM415A00602</strain>
    </source>
</reference>